<evidence type="ECO:0000259" key="4">
    <source>
        <dbReference type="Pfam" id="PF03486"/>
    </source>
</evidence>
<accession>A0A6H3FEZ6</accession>
<dbReference type="EMBL" id="SIXC01000001">
    <property type="protein sequence ID" value="TBH81743.1"/>
    <property type="molecule type" value="Genomic_DNA"/>
</dbReference>
<keyword evidence="7" id="KW-1185">Reference proteome</keyword>
<evidence type="ECO:0000313" key="6">
    <source>
        <dbReference type="EMBL" id="TBH81743.1"/>
    </source>
</evidence>
<comment type="cofactor">
    <cofactor evidence="1">
        <name>FAD</name>
        <dbReference type="ChEBI" id="CHEBI:57692"/>
    </cofactor>
</comment>
<name>A0A6H3FEZ6_9BACT</name>
<organism evidence="6 7">
    <name type="scientific">Desulfovibrio legallii</name>
    <dbReference type="NCBI Taxonomy" id="571438"/>
    <lineage>
        <taxon>Bacteria</taxon>
        <taxon>Pseudomonadati</taxon>
        <taxon>Thermodesulfobacteriota</taxon>
        <taxon>Desulfovibrionia</taxon>
        <taxon>Desulfovibrionales</taxon>
        <taxon>Desulfovibrionaceae</taxon>
        <taxon>Desulfovibrio</taxon>
    </lineage>
</organism>
<keyword evidence="3" id="KW-0274">FAD</keyword>
<comment type="caution">
    <text evidence="6">The sequence shown here is derived from an EMBL/GenBank/DDBJ whole genome shotgun (WGS) entry which is preliminary data.</text>
</comment>
<dbReference type="SUPFAM" id="SSF51905">
    <property type="entry name" value="FAD/NAD(P)-binding domain"/>
    <property type="match status" value="1"/>
</dbReference>
<dbReference type="Proteomes" id="UP000292919">
    <property type="component" value="Unassembled WGS sequence"/>
</dbReference>
<evidence type="ECO:0000313" key="7">
    <source>
        <dbReference type="Proteomes" id="UP000292919"/>
    </source>
</evidence>
<dbReference type="InterPro" id="IPR004792">
    <property type="entry name" value="BaiN-like"/>
</dbReference>
<dbReference type="Gene3D" id="3.50.50.60">
    <property type="entry name" value="FAD/NAD(P)-binding domain"/>
    <property type="match status" value="1"/>
</dbReference>
<proteinExistence type="predicted"/>
<evidence type="ECO:0000256" key="2">
    <source>
        <dbReference type="ARBA" id="ARBA00022630"/>
    </source>
</evidence>
<dbReference type="InterPro" id="IPR036188">
    <property type="entry name" value="FAD/NAD-bd_sf"/>
</dbReference>
<evidence type="ECO:0000256" key="1">
    <source>
        <dbReference type="ARBA" id="ARBA00001974"/>
    </source>
</evidence>
<dbReference type="NCBIfam" id="TIGR00275">
    <property type="entry name" value="aminoacetone oxidase family FAD-binding enzyme"/>
    <property type="match status" value="1"/>
</dbReference>
<dbReference type="SUPFAM" id="SSF160996">
    <property type="entry name" value="HI0933 insert domain-like"/>
    <property type="match status" value="1"/>
</dbReference>
<feature type="domain" description="RsdA/BaiN/AoA(So)-like insert" evidence="5">
    <location>
        <begin position="211"/>
        <end position="362"/>
    </location>
</feature>
<dbReference type="AlphaFoldDB" id="A0A6H3FEZ6"/>
<keyword evidence="2" id="KW-0285">Flavoprotein</keyword>
<dbReference type="Gene3D" id="2.40.30.10">
    <property type="entry name" value="Translation factors"/>
    <property type="match status" value="1"/>
</dbReference>
<reference evidence="6 7" key="1">
    <citation type="submission" date="2018-12" db="EMBL/GenBank/DDBJ databases">
        <title>First genome draft of Desulfovibrio legallis sp. nov.</title>
        <authorList>
            <person name="Ben Dhia O."/>
            <person name="Najjari A."/>
            <person name="Ferjani R."/>
            <person name="Fhoula I."/>
            <person name="Fardeau M.-L."/>
            <person name="Boudabbous A."/>
            <person name="Ouzari H.I."/>
        </authorList>
    </citation>
    <scope>NUCLEOTIDE SEQUENCE [LARGE SCALE GENOMIC DNA]</scope>
    <source>
        <strain evidence="6 7">H1T</strain>
    </source>
</reference>
<dbReference type="InterPro" id="IPR055178">
    <property type="entry name" value="RsdA/BaiN/AoA(So)-like_dom"/>
</dbReference>
<dbReference type="PRINTS" id="PR00411">
    <property type="entry name" value="PNDRDTASEI"/>
</dbReference>
<dbReference type="Gene3D" id="1.10.8.260">
    <property type="entry name" value="HI0933 insert domain-like"/>
    <property type="match status" value="1"/>
</dbReference>
<dbReference type="PANTHER" id="PTHR42887">
    <property type="entry name" value="OS12G0638800 PROTEIN"/>
    <property type="match status" value="1"/>
</dbReference>
<feature type="domain" description="RsdA/BaiN/AoA(So)-like Rossmann fold-like" evidence="4">
    <location>
        <begin position="26"/>
        <end position="415"/>
    </location>
</feature>
<dbReference type="PANTHER" id="PTHR42887:SF2">
    <property type="entry name" value="OS12G0638800 PROTEIN"/>
    <property type="match status" value="1"/>
</dbReference>
<evidence type="ECO:0000256" key="3">
    <source>
        <dbReference type="ARBA" id="ARBA00022827"/>
    </source>
</evidence>
<gene>
    <name evidence="6" type="ORF">EB812_00165</name>
</gene>
<dbReference type="Pfam" id="PF22780">
    <property type="entry name" value="HI0933_like_1st"/>
    <property type="match status" value="1"/>
</dbReference>
<dbReference type="InterPro" id="IPR023166">
    <property type="entry name" value="BaiN-like_dom_sf"/>
</dbReference>
<dbReference type="Pfam" id="PF03486">
    <property type="entry name" value="HI0933_like"/>
    <property type="match status" value="1"/>
</dbReference>
<dbReference type="RefSeq" id="WP_118229050.1">
    <property type="nucleotide sequence ID" value="NZ_JAQDZC010000002.1"/>
</dbReference>
<dbReference type="InterPro" id="IPR057661">
    <property type="entry name" value="RsdA/BaiN/AoA(So)_Rossmann"/>
</dbReference>
<evidence type="ECO:0000259" key="5">
    <source>
        <dbReference type="Pfam" id="PF22780"/>
    </source>
</evidence>
<protein>
    <submittedName>
        <fullName evidence="6">Aminoacetone oxidase family FAD-binding enzyme</fullName>
    </submittedName>
</protein>
<sequence length="421" mass="43881">MTAFFPHSAAPRGLSNPQADAPQAADLLVVGAGAAGLMCAREAAGRGLRVTLLERNAAPGRKLAVCGGGKANFSNLSIRPQDYRCGDAEGVFCVSALRAFTPERLLHLVRAWGLPFEERAQGRLFLKAPAQRLVAALTADCQARGCRLLCRTPVSGVRVTPQGFVVTTPQGELRAGAVVLAAGSPAAPKVGGCGLGYSLAAALGHAIVPPRPALTPFLLGPDSPLPGLAGLSLPVRLTLPMCGSQQEHVFEDDLLCTHTGLSGPAALKASLFWEEGQDIRLDFLPRARLATLLDAPGAGAQTPRGLLCRHMPQRLADVLLPPELARRKIAELSRAARQALDAAVHAHTLWPVGLAGLKQAEVCAGGVALAGLDPQTLQSRHVPGLYMVGEVLDVTGLLGGYNLHWAWASGVLAGRAAARRA</sequence>